<feature type="region of interest" description="Disordered" evidence="1">
    <location>
        <begin position="156"/>
        <end position="187"/>
    </location>
</feature>
<name>A0A7K0DCQ8_9NOCA</name>
<evidence type="ECO:0000313" key="4">
    <source>
        <dbReference type="EMBL" id="MQY23311.1"/>
    </source>
</evidence>
<feature type="domain" description="Low molecular weight protein antigen 6 PH" evidence="3">
    <location>
        <begin position="71"/>
        <end position="141"/>
    </location>
</feature>
<dbReference type="EMBL" id="WEGK01000018">
    <property type="protein sequence ID" value="MQY23311.1"/>
    <property type="molecule type" value="Genomic_DNA"/>
</dbReference>
<organism evidence="4 5">
    <name type="scientific">Nocardia macrotermitis</name>
    <dbReference type="NCBI Taxonomy" id="2585198"/>
    <lineage>
        <taxon>Bacteria</taxon>
        <taxon>Bacillati</taxon>
        <taxon>Actinomycetota</taxon>
        <taxon>Actinomycetes</taxon>
        <taxon>Mycobacteriales</taxon>
        <taxon>Nocardiaceae</taxon>
        <taxon>Nocardia</taxon>
    </lineage>
</organism>
<dbReference type="AlphaFoldDB" id="A0A7K0DCQ8"/>
<comment type="caution">
    <text evidence="4">The sequence shown here is derived from an EMBL/GenBank/DDBJ whole genome shotgun (WGS) entry which is preliminary data.</text>
</comment>
<feature type="compositionally biased region" description="Basic and acidic residues" evidence="1">
    <location>
        <begin position="156"/>
        <end position="173"/>
    </location>
</feature>
<keyword evidence="2" id="KW-0472">Membrane</keyword>
<dbReference type="Pfam" id="PF10756">
    <property type="entry name" value="bPH_6"/>
    <property type="match status" value="1"/>
</dbReference>
<dbReference type="InterPro" id="IPR019692">
    <property type="entry name" value="CFP-6_PH"/>
</dbReference>
<reference evidence="4 5" key="1">
    <citation type="submission" date="2019-10" db="EMBL/GenBank/DDBJ databases">
        <title>Nocardia macrotermitis sp. nov. and Nocardia aurantia sp. nov., isolated from the gut of fungus growing-termite Macrotermes natalensis.</title>
        <authorList>
            <person name="Benndorf R."/>
            <person name="Schwitalla J."/>
            <person name="Martin K."/>
            <person name="De Beer W."/>
            <person name="Kaster A.-K."/>
            <person name="Vollmers J."/>
            <person name="Poulsen M."/>
            <person name="Beemelmanns C."/>
        </authorList>
    </citation>
    <scope>NUCLEOTIDE SEQUENCE [LARGE SCALE GENOMIC DNA]</scope>
    <source>
        <strain evidence="4 5">RB20</strain>
    </source>
</reference>
<keyword evidence="5" id="KW-1185">Reference proteome</keyword>
<dbReference type="Proteomes" id="UP000438448">
    <property type="component" value="Unassembled WGS sequence"/>
</dbReference>
<protein>
    <recommendedName>
        <fullName evidence="3">Low molecular weight protein antigen 6 PH domain-containing protein</fullName>
    </recommendedName>
</protein>
<evidence type="ECO:0000256" key="1">
    <source>
        <dbReference type="SAM" id="MobiDB-lite"/>
    </source>
</evidence>
<keyword evidence="2" id="KW-1133">Transmembrane helix</keyword>
<feature type="region of interest" description="Disordered" evidence="1">
    <location>
        <begin position="1"/>
        <end position="25"/>
    </location>
</feature>
<gene>
    <name evidence="4" type="ORF">NRB20_64390</name>
</gene>
<evidence type="ECO:0000259" key="3">
    <source>
        <dbReference type="Pfam" id="PF10756"/>
    </source>
</evidence>
<evidence type="ECO:0000256" key="2">
    <source>
        <dbReference type="SAM" id="Phobius"/>
    </source>
</evidence>
<keyword evidence="2" id="KW-0812">Transmembrane</keyword>
<evidence type="ECO:0000313" key="5">
    <source>
        <dbReference type="Proteomes" id="UP000438448"/>
    </source>
</evidence>
<accession>A0A7K0DCQ8</accession>
<sequence>MSSSHQSVPPARSSHTADRPTDTGRVIRNPRLGHLAVFVLLLCVAFAFFGWPQVLWILFVIPIAVSIWIERTRTKVTESGLDLRTFFGSRHIDWSQVQGVSIPKRGYVRAHLSDGEEVPLPAVGYDRLRILIEASGGRIPDPFAAAAEAEAKARAEAAAAKDEADSEETKITDETEVTAESGVKNGD</sequence>
<feature type="transmembrane region" description="Helical" evidence="2">
    <location>
        <begin position="32"/>
        <end position="48"/>
    </location>
</feature>
<proteinExistence type="predicted"/>